<gene>
    <name evidence="2" type="ORF">CAUJ_LOCUS3372</name>
</gene>
<feature type="compositionally biased region" description="Basic residues" evidence="1">
    <location>
        <begin position="259"/>
        <end position="270"/>
    </location>
</feature>
<reference evidence="2" key="1">
    <citation type="submission" date="2020-10" db="EMBL/GenBank/DDBJ databases">
        <authorList>
            <person name="Kikuchi T."/>
        </authorList>
    </citation>
    <scope>NUCLEOTIDE SEQUENCE</scope>
    <source>
        <strain evidence="2">NKZ352</strain>
    </source>
</reference>
<feature type="region of interest" description="Disordered" evidence="1">
    <location>
        <begin position="80"/>
        <end position="104"/>
    </location>
</feature>
<dbReference type="Proteomes" id="UP000835052">
    <property type="component" value="Unassembled WGS sequence"/>
</dbReference>
<evidence type="ECO:0000313" key="2">
    <source>
        <dbReference type="EMBL" id="CAD6187453.1"/>
    </source>
</evidence>
<evidence type="ECO:0000256" key="1">
    <source>
        <dbReference type="SAM" id="MobiDB-lite"/>
    </source>
</evidence>
<evidence type="ECO:0000313" key="3">
    <source>
        <dbReference type="Proteomes" id="UP000835052"/>
    </source>
</evidence>
<keyword evidence="3" id="KW-1185">Reference proteome</keyword>
<dbReference type="EMBL" id="CAJGYM010000006">
    <property type="protein sequence ID" value="CAD6187453.1"/>
    <property type="molecule type" value="Genomic_DNA"/>
</dbReference>
<dbReference type="AlphaFoldDB" id="A0A8S1GX44"/>
<accession>A0A8S1GX44</accession>
<organism evidence="2 3">
    <name type="scientific">Caenorhabditis auriculariae</name>
    <dbReference type="NCBI Taxonomy" id="2777116"/>
    <lineage>
        <taxon>Eukaryota</taxon>
        <taxon>Metazoa</taxon>
        <taxon>Ecdysozoa</taxon>
        <taxon>Nematoda</taxon>
        <taxon>Chromadorea</taxon>
        <taxon>Rhabditida</taxon>
        <taxon>Rhabditina</taxon>
        <taxon>Rhabditomorpha</taxon>
        <taxon>Rhabditoidea</taxon>
        <taxon>Rhabditidae</taxon>
        <taxon>Peloderinae</taxon>
        <taxon>Caenorhabditis</taxon>
    </lineage>
</organism>
<protein>
    <submittedName>
        <fullName evidence="2">Uncharacterized protein</fullName>
    </submittedName>
</protein>
<feature type="region of interest" description="Disordered" evidence="1">
    <location>
        <begin position="186"/>
        <end position="270"/>
    </location>
</feature>
<sequence>MSSESLILIAGALFALCHNTVYVLILPRREEFSFLPTVPISRAAMDAPTTYNQCNDILRSSCAKLVVNIIRHTRLVQASMEEKRRKEAQKAAAANPRRSRRTPENVLLEHTVLDTDEDDGLATPLDLKEPLIFAREVTEEDVVERLDLRYEEMAREERRRRAANRNRKSLKISVLGARRSALQIQNLQRSSRRDYSPKASETADEEQHLQPSAEFDSFSEKVQRKGKAQQSSERLIGTQRKKPRSRPVWALRPAGSRRAALKHNRSFSSP</sequence>
<name>A0A8S1GX44_9PELO</name>
<feature type="compositionally biased region" description="Basic and acidic residues" evidence="1">
    <location>
        <begin position="80"/>
        <end position="89"/>
    </location>
</feature>
<proteinExistence type="predicted"/>
<comment type="caution">
    <text evidence="2">The sequence shown here is derived from an EMBL/GenBank/DDBJ whole genome shotgun (WGS) entry which is preliminary data.</text>
</comment>